<dbReference type="OrthoDB" id="4733220at2"/>
<evidence type="ECO:0008006" key="4">
    <source>
        <dbReference type="Google" id="ProtNLM"/>
    </source>
</evidence>
<dbReference type="AlphaFoldDB" id="A0A1E3RD03"/>
<accession>A0A1E3RD03</accession>
<dbReference type="EMBL" id="MIHA01000019">
    <property type="protein sequence ID" value="ODQ87729.1"/>
    <property type="molecule type" value="Genomic_DNA"/>
</dbReference>
<dbReference type="Proteomes" id="UP000094053">
    <property type="component" value="Unassembled WGS sequence"/>
</dbReference>
<proteinExistence type="predicted"/>
<keyword evidence="3" id="KW-1185">Reference proteome</keyword>
<name>A0A1E3RD03_MYCFV</name>
<dbReference type="InterPro" id="IPR025323">
    <property type="entry name" value="DUF4229"/>
</dbReference>
<dbReference type="RefSeq" id="WP_069415768.1">
    <property type="nucleotide sequence ID" value="NZ_JACKUL010000009.1"/>
</dbReference>
<keyword evidence="1" id="KW-0812">Transmembrane</keyword>
<dbReference type="STRING" id="1776.BHQ18_21945"/>
<sequence length="102" mass="11196">MSDARPGTRLVFDVAVYVLARLLLVAVVAAVILGVGHVLGLREFPLIVALLFAFVIALPLGIWLLAPLRRRATASIAAVDERRRRDREQLQARLRGEDPSTS</sequence>
<reference evidence="3" key="1">
    <citation type="submission" date="2016-09" db="EMBL/GenBank/DDBJ databases">
        <authorList>
            <person name="Greninger A.L."/>
            <person name="Jerome K.R."/>
            <person name="Mcnair B."/>
            <person name="Wallis C."/>
            <person name="Fang F."/>
        </authorList>
    </citation>
    <scope>NUCLEOTIDE SEQUENCE [LARGE SCALE GENOMIC DNA]</scope>
    <source>
        <strain evidence="3">M6</strain>
    </source>
</reference>
<protein>
    <recommendedName>
        <fullName evidence="4">DUF4229 domain-containing protein</fullName>
    </recommendedName>
</protein>
<evidence type="ECO:0000313" key="3">
    <source>
        <dbReference type="Proteomes" id="UP000094053"/>
    </source>
</evidence>
<evidence type="ECO:0000256" key="1">
    <source>
        <dbReference type="SAM" id="Phobius"/>
    </source>
</evidence>
<feature type="transmembrane region" description="Helical" evidence="1">
    <location>
        <begin position="44"/>
        <end position="66"/>
    </location>
</feature>
<organism evidence="2 3">
    <name type="scientific">Mycolicibacterium flavescens</name>
    <name type="common">Mycobacterium flavescens</name>
    <dbReference type="NCBI Taxonomy" id="1776"/>
    <lineage>
        <taxon>Bacteria</taxon>
        <taxon>Bacillati</taxon>
        <taxon>Actinomycetota</taxon>
        <taxon>Actinomycetes</taxon>
        <taxon>Mycobacteriales</taxon>
        <taxon>Mycobacteriaceae</taxon>
        <taxon>Mycolicibacterium</taxon>
    </lineage>
</organism>
<evidence type="ECO:0000313" key="2">
    <source>
        <dbReference type="EMBL" id="ODQ87729.1"/>
    </source>
</evidence>
<comment type="caution">
    <text evidence="2">The sequence shown here is derived from an EMBL/GenBank/DDBJ whole genome shotgun (WGS) entry which is preliminary data.</text>
</comment>
<keyword evidence="1" id="KW-0472">Membrane</keyword>
<feature type="transmembrane region" description="Helical" evidence="1">
    <location>
        <begin position="12"/>
        <end position="38"/>
    </location>
</feature>
<keyword evidence="1" id="KW-1133">Transmembrane helix</keyword>
<dbReference type="Pfam" id="PF14012">
    <property type="entry name" value="DUF4229"/>
    <property type="match status" value="1"/>
</dbReference>
<gene>
    <name evidence="2" type="ORF">BHQ18_21945</name>
</gene>